<dbReference type="OrthoDB" id="7054648at2"/>
<name>A0A1H4XIF9_9NOCA</name>
<gene>
    <name evidence="4" type="ORF">SAMN04490239_6567</name>
</gene>
<feature type="domain" description="DUF7064" evidence="2">
    <location>
        <begin position="191"/>
        <end position="307"/>
    </location>
</feature>
<dbReference type="RefSeq" id="WP_072937084.1">
    <property type="nucleotide sequence ID" value="NZ_FNSV01000005.1"/>
</dbReference>
<sequence>MITDADSEFHPRDPDDRTWTETMFLPFAIPDEGIFGNVYVLARPNVGIATSSILIGKGFCTQPYEIAFTDPQVHLPCPESFAKFTLGNGLSVNAPTPKEYDVSYENALGACSLDLSFRALHEPFDPGDPEQNPLLAADRSTGDSRHGDEWENGHFEVKGHITGNLELRGKKYKVDCYDGMDHSWGPRTETGTRSVAWVSVNFGPELAVHLAVLINLRDGQVRYEKLRFGFVVENGEVHPVVDADIRAEHTQLLAINNHIRITDARGKEYEFFGTAISSHPWYNFNPSHVSYQGVFRYHWGDKVGYGEMADIYGLDYLAERMSSHGRARGLNA</sequence>
<proteinExistence type="predicted"/>
<feature type="compositionally biased region" description="Basic and acidic residues" evidence="1">
    <location>
        <begin position="140"/>
        <end position="151"/>
    </location>
</feature>
<feature type="region of interest" description="Disordered" evidence="1">
    <location>
        <begin position="125"/>
        <end position="151"/>
    </location>
</feature>
<dbReference type="Proteomes" id="UP000183561">
    <property type="component" value="Unassembled WGS sequence"/>
</dbReference>
<dbReference type="InterPro" id="IPR055492">
    <property type="entry name" value="DUF7064"/>
</dbReference>
<dbReference type="Pfam" id="PF23212">
    <property type="entry name" value="DUF7064"/>
    <property type="match status" value="1"/>
</dbReference>
<dbReference type="InterPro" id="IPR055493">
    <property type="entry name" value="DUF7065"/>
</dbReference>
<evidence type="ECO:0000259" key="3">
    <source>
        <dbReference type="Pfam" id="PF23213"/>
    </source>
</evidence>
<evidence type="ECO:0000259" key="2">
    <source>
        <dbReference type="Pfam" id="PF23212"/>
    </source>
</evidence>
<organism evidence="4 5">
    <name type="scientific">Rhodococcus koreensis</name>
    <dbReference type="NCBI Taxonomy" id="99653"/>
    <lineage>
        <taxon>Bacteria</taxon>
        <taxon>Bacillati</taxon>
        <taxon>Actinomycetota</taxon>
        <taxon>Actinomycetes</taxon>
        <taxon>Mycobacteriales</taxon>
        <taxon>Nocardiaceae</taxon>
        <taxon>Rhodococcus</taxon>
    </lineage>
</organism>
<dbReference type="SUPFAM" id="SSF159245">
    <property type="entry name" value="AttH-like"/>
    <property type="match status" value="1"/>
</dbReference>
<evidence type="ECO:0000313" key="4">
    <source>
        <dbReference type="EMBL" id="SED04661.1"/>
    </source>
</evidence>
<dbReference type="AlphaFoldDB" id="A0A1H4XIF9"/>
<dbReference type="EMBL" id="FNSV01000005">
    <property type="protein sequence ID" value="SED04661.1"/>
    <property type="molecule type" value="Genomic_DNA"/>
</dbReference>
<protein>
    <submittedName>
        <fullName evidence="4">Uncharacterized protein</fullName>
    </submittedName>
</protein>
<evidence type="ECO:0000313" key="5">
    <source>
        <dbReference type="Proteomes" id="UP000183561"/>
    </source>
</evidence>
<keyword evidence="5" id="KW-1185">Reference proteome</keyword>
<accession>A0A1H4XIF9</accession>
<evidence type="ECO:0000256" key="1">
    <source>
        <dbReference type="SAM" id="MobiDB-lite"/>
    </source>
</evidence>
<dbReference type="Pfam" id="PF23213">
    <property type="entry name" value="DUF7065"/>
    <property type="match status" value="1"/>
</dbReference>
<feature type="domain" description="DUF7065" evidence="3">
    <location>
        <begin position="150"/>
        <end position="187"/>
    </location>
</feature>
<reference evidence="5" key="1">
    <citation type="submission" date="2016-10" db="EMBL/GenBank/DDBJ databases">
        <authorList>
            <person name="Varghese N."/>
            <person name="Submissions S."/>
        </authorList>
    </citation>
    <scope>NUCLEOTIDE SEQUENCE [LARGE SCALE GENOMIC DNA]</scope>
    <source>
        <strain evidence="5">DSM 44498</strain>
    </source>
</reference>